<name>H5T7D0_9ALTE</name>
<evidence type="ECO:0000313" key="1">
    <source>
        <dbReference type="EMBL" id="GAB54207.1"/>
    </source>
</evidence>
<reference evidence="1 2" key="1">
    <citation type="journal article" date="2012" name="J. Bacteriol.">
        <title>Genome sequence of proteorhodopsin-containing sea ice bacterium Glaciecola punicea ACAM 611T.</title>
        <authorList>
            <person name="Qin Q.-L."/>
            <person name="Xie B.-B."/>
            <person name="Shu Y.-L."/>
            <person name="Rong J.-C."/>
            <person name="Zhao D.-L."/>
            <person name="Zhang X.-Y."/>
            <person name="Chen X.-L."/>
            <person name="Zhou B.-C."/>
            <person name="Zhanga Y.-Z."/>
        </authorList>
    </citation>
    <scope>NUCLEOTIDE SEQUENCE [LARGE SCALE GENOMIC DNA]</scope>
    <source>
        <strain evidence="1 2">ACAM 611</strain>
    </source>
</reference>
<organism evidence="1 2">
    <name type="scientific">Glaciecola punicea ACAM 611</name>
    <dbReference type="NCBI Taxonomy" id="1121923"/>
    <lineage>
        <taxon>Bacteria</taxon>
        <taxon>Pseudomonadati</taxon>
        <taxon>Pseudomonadota</taxon>
        <taxon>Gammaproteobacteria</taxon>
        <taxon>Alteromonadales</taxon>
        <taxon>Alteromonadaceae</taxon>
        <taxon>Glaciecola</taxon>
    </lineage>
</organism>
<dbReference type="EMBL" id="BAET01000002">
    <property type="protein sequence ID" value="GAB54207.1"/>
    <property type="molecule type" value="Genomic_DNA"/>
</dbReference>
<gene>
    <name evidence="1" type="ORF">GPUN_0053</name>
</gene>
<dbReference type="Proteomes" id="UP000053586">
    <property type="component" value="Unassembled WGS sequence"/>
</dbReference>
<reference evidence="1 2" key="2">
    <citation type="journal article" date="2017" name="Antonie Van Leeuwenhoek">
        <title>Rhizobium rhizosphaerae sp. nov., a novel species isolated from rice rhizosphere.</title>
        <authorList>
            <person name="Zhao J.J."/>
            <person name="Zhang J."/>
            <person name="Zhang R.J."/>
            <person name="Zhang C.W."/>
            <person name="Yin H.Q."/>
            <person name="Zhang X.X."/>
        </authorList>
    </citation>
    <scope>NUCLEOTIDE SEQUENCE [LARGE SCALE GENOMIC DNA]</scope>
    <source>
        <strain evidence="1 2">ACAM 611</strain>
    </source>
</reference>
<keyword evidence="2" id="KW-1185">Reference proteome</keyword>
<dbReference type="AlphaFoldDB" id="H5T7D0"/>
<protein>
    <submittedName>
        <fullName evidence="1">Uncharacterized protein</fullName>
    </submittedName>
</protein>
<accession>H5T7D0</accession>
<sequence length="104" mass="11370">MCIPNNIFLTPNFIDFITGNSTTTSFPLNLAALSSNTTASSALSFSNVTRLNGRRDAATRTTQTISFNGVNRQYFRFSSTGFCETSVNVVSRTLSVYAILKIIL</sequence>
<evidence type="ECO:0000313" key="2">
    <source>
        <dbReference type="Proteomes" id="UP000053586"/>
    </source>
</evidence>
<proteinExistence type="predicted"/>
<dbReference type="RefSeq" id="WP_006002208.1">
    <property type="nucleotide sequence ID" value="NZ_BAET01000002.1"/>
</dbReference>
<comment type="caution">
    <text evidence="1">The sequence shown here is derived from an EMBL/GenBank/DDBJ whole genome shotgun (WGS) entry which is preliminary data.</text>
</comment>